<dbReference type="Pfam" id="PF03544">
    <property type="entry name" value="TonB_C"/>
    <property type="match status" value="1"/>
</dbReference>
<dbReference type="GO" id="GO:0015031">
    <property type="term" value="P:protein transport"/>
    <property type="evidence" value="ECO:0007669"/>
    <property type="project" value="UniProtKB-KW"/>
</dbReference>
<keyword evidence="6" id="KW-0812">Transmembrane</keyword>
<feature type="region of interest" description="Disordered" evidence="10">
    <location>
        <begin position="53"/>
        <end position="89"/>
    </location>
</feature>
<reference evidence="13" key="3">
    <citation type="submission" date="2022-11" db="EMBL/GenBank/DDBJ databases">
        <title>Chitin-degrading and fungicidal potential of chitinolytic bacterial strains from marine environment of the Pacific Ocean regions.</title>
        <authorList>
            <person name="Pentekhina I."/>
            <person name="Nedashkovskaya O."/>
            <person name="Seitkalieva A."/>
            <person name="Podvolotskaya A."/>
            <person name="Tekutyeva L."/>
            <person name="Balabanova L."/>
        </authorList>
    </citation>
    <scope>NUCLEOTIDE SEQUENCE</scope>
    <source>
        <strain evidence="13">KMM 6838</strain>
    </source>
</reference>
<dbReference type="PANTHER" id="PTHR33446">
    <property type="entry name" value="PROTEIN TONB-RELATED"/>
    <property type="match status" value="1"/>
</dbReference>
<keyword evidence="14" id="KW-1185">Reference proteome</keyword>
<sequence length="207" mass="22685">MNPVRLLGAGVLAVATTFALIFTMHALIEANLGAPKEEQQIKVADVVMPEQKIETQYDTSKPDKPDEPETPPPEMPEPEFDQPDLDDSISMSAPRAQADLKIGGLGGAFSEGDYLPIVKVQPQYPRRALQRGIEGWVIVEYTVTKNGSVRDPHVVEAYTVDGNPTTIFNRAAIKSALKYKYKPRVVDGEPVEVPGVQTKISFNLAKN</sequence>
<dbReference type="STRING" id="252514.A3224_14000"/>
<dbReference type="PANTHER" id="PTHR33446:SF14">
    <property type="entry name" value="PROTEIN TONB"/>
    <property type="match status" value="1"/>
</dbReference>
<gene>
    <name evidence="12" type="ORF">A3224_14000</name>
    <name evidence="13" type="ORF">OQJ68_04995</name>
</gene>
<evidence type="ECO:0000313" key="13">
    <source>
        <dbReference type="EMBL" id="MCX2801142.1"/>
    </source>
</evidence>
<evidence type="ECO:0000256" key="6">
    <source>
        <dbReference type="ARBA" id="ARBA00022692"/>
    </source>
</evidence>
<evidence type="ECO:0000256" key="9">
    <source>
        <dbReference type="ARBA" id="ARBA00023136"/>
    </source>
</evidence>
<keyword evidence="3" id="KW-0813">Transport</keyword>
<dbReference type="GeneID" id="76609147"/>
<evidence type="ECO:0000313" key="14">
    <source>
        <dbReference type="Proteomes" id="UP000076077"/>
    </source>
</evidence>
<dbReference type="EMBL" id="CP014864">
    <property type="protein sequence ID" value="AMX03539.1"/>
    <property type="molecule type" value="Genomic_DNA"/>
</dbReference>
<reference evidence="12" key="2">
    <citation type="submission" date="2016-03" db="EMBL/GenBank/DDBJ databases">
        <authorList>
            <person name="Ploux O."/>
        </authorList>
    </citation>
    <scope>NUCLEOTIDE SEQUENCE [LARGE SCALE GENOMIC DNA]</scope>
    <source>
        <strain evidence="12">DAU221</strain>
    </source>
</reference>
<dbReference type="EMBL" id="JAPHQB010000006">
    <property type="protein sequence ID" value="MCX2801142.1"/>
    <property type="molecule type" value="Genomic_DNA"/>
</dbReference>
<dbReference type="OrthoDB" id="1628901at2"/>
<comment type="similarity">
    <text evidence="2">Belongs to the TonB family.</text>
</comment>
<organism evidence="12 14">
    <name type="scientific">Microbulbifer thermotolerans</name>
    <dbReference type="NCBI Taxonomy" id="252514"/>
    <lineage>
        <taxon>Bacteria</taxon>
        <taxon>Pseudomonadati</taxon>
        <taxon>Pseudomonadota</taxon>
        <taxon>Gammaproteobacteria</taxon>
        <taxon>Cellvibrionales</taxon>
        <taxon>Microbulbiferaceae</taxon>
        <taxon>Microbulbifer</taxon>
    </lineage>
</organism>
<evidence type="ECO:0000259" key="11">
    <source>
        <dbReference type="PROSITE" id="PS52015"/>
    </source>
</evidence>
<name>A0A143HP97_MICTH</name>
<dbReference type="AlphaFoldDB" id="A0A143HP97"/>
<keyword evidence="4" id="KW-1003">Cell membrane</keyword>
<comment type="subcellular location">
    <subcellularLocation>
        <location evidence="1">Cell inner membrane</location>
        <topology evidence="1">Single-pass membrane protein</topology>
        <orientation evidence="1">Periplasmic side</orientation>
    </subcellularLocation>
</comment>
<feature type="domain" description="TonB C-terminal" evidence="11">
    <location>
        <begin position="109"/>
        <end position="207"/>
    </location>
</feature>
<dbReference type="RefSeq" id="WP_067155908.1">
    <property type="nucleotide sequence ID" value="NZ_CP014864.1"/>
</dbReference>
<dbReference type="Proteomes" id="UP001209730">
    <property type="component" value="Unassembled WGS sequence"/>
</dbReference>
<reference evidence="14" key="1">
    <citation type="submission" date="2016-03" db="EMBL/GenBank/DDBJ databases">
        <authorList>
            <person name="Lee Y.-S."/>
            <person name="Choi Y.-L."/>
        </authorList>
    </citation>
    <scope>NUCLEOTIDE SEQUENCE [LARGE SCALE GENOMIC DNA]</scope>
    <source>
        <strain evidence="14">DAU221</strain>
    </source>
</reference>
<dbReference type="PROSITE" id="PS52015">
    <property type="entry name" value="TONB_CTD"/>
    <property type="match status" value="1"/>
</dbReference>
<evidence type="ECO:0000313" key="12">
    <source>
        <dbReference type="EMBL" id="AMX03539.1"/>
    </source>
</evidence>
<keyword evidence="7" id="KW-0653">Protein transport</keyword>
<feature type="compositionally biased region" description="Basic and acidic residues" evidence="10">
    <location>
        <begin position="53"/>
        <end position="67"/>
    </location>
</feature>
<dbReference type="KEGG" id="mthd:A3224_14000"/>
<dbReference type="Proteomes" id="UP000076077">
    <property type="component" value="Chromosome"/>
</dbReference>
<evidence type="ECO:0000256" key="3">
    <source>
        <dbReference type="ARBA" id="ARBA00022448"/>
    </source>
</evidence>
<dbReference type="InterPro" id="IPR037682">
    <property type="entry name" value="TonB_C"/>
</dbReference>
<dbReference type="GO" id="GO:0005886">
    <property type="term" value="C:plasma membrane"/>
    <property type="evidence" value="ECO:0007669"/>
    <property type="project" value="UniProtKB-SubCell"/>
</dbReference>
<evidence type="ECO:0000256" key="10">
    <source>
        <dbReference type="SAM" id="MobiDB-lite"/>
    </source>
</evidence>
<evidence type="ECO:0000256" key="1">
    <source>
        <dbReference type="ARBA" id="ARBA00004383"/>
    </source>
</evidence>
<dbReference type="Gene3D" id="3.30.1150.10">
    <property type="match status" value="1"/>
</dbReference>
<keyword evidence="9" id="KW-0472">Membrane</keyword>
<protein>
    <submittedName>
        <fullName evidence="12">Energy transducer TonB</fullName>
    </submittedName>
</protein>
<proteinExistence type="inferred from homology"/>
<dbReference type="SUPFAM" id="SSF74653">
    <property type="entry name" value="TolA/TonB C-terminal domain"/>
    <property type="match status" value="1"/>
</dbReference>
<evidence type="ECO:0000256" key="7">
    <source>
        <dbReference type="ARBA" id="ARBA00022927"/>
    </source>
</evidence>
<evidence type="ECO:0000256" key="2">
    <source>
        <dbReference type="ARBA" id="ARBA00006555"/>
    </source>
</evidence>
<keyword evidence="8" id="KW-1133">Transmembrane helix</keyword>
<feature type="compositionally biased region" description="Acidic residues" evidence="10">
    <location>
        <begin position="76"/>
        <end position="87"/>
    </location>
</feature>
<evidence type="ECO:0000256" key="8">
    <source>
        <dbReference type="ARBA" id="ARBA00022989"/>
    </source>
</evidence>
<accession>A0A143HP97</accession>
<evidence type="ECO:0000256" key="4">
    <source>
        <dbReference type="ARBA" id="ARBA00022475"/>
    </source>
</evidence>
<dbReference type="InterPro" id="IPR051045">
    <property type="entry name" value="TonB-dependent_transducer"/>
</dbReference>
<keyword evidence="5" id="KW-0997">Cell inner membrane</keyword>
<evidence type="ECO:0000256" key="5">
    <source>
        <dbReference type="ARBA" id="ARBA00022519"/>
    </source>
</evidence>
<dbReference type="NCBIfam" id="TIGR01352">
    <property type="entry name" value="tonB_Cterm"/>
    <property type="match status" value="1"/>
</dbReference>
<dbReference type="InterPro" id="IPR006260">
    <property type="entry name" value="TonB/TolA_C"/>
</dbReference>
<dbReference type="GO" id="GO:0055085">
    <property type="term" value="P:transmembrane transport"/>
    <property type="evidence" value="ECO:0007669"/>
    <property type="project" value="InterPro"/>
</dbReference>